<dbReference type="Proteomes" id="UP000192591">
    <property type="component" value="Unassembled WGS sequence"/>
</dbReference>
<evidence type="ECO:0000313" key="3">
    <source>
        <dbReference type="Proteomes" id="UP000192591"/>
    </source>
</evidence>
<gene>
    <name evidence="2" type="ORF">B1813_21340</name>
</gene>
<accession>A0A1V8ZX82</accession>
<protein>
    <submittedName>
        <fullName evidence="2">Uncharacterized protein</fullName>
    </submittedName>
</protein>
<comment type="caution">
    <text evidence="2">The sequence shown here is derived from an EMBL/GenBank/DDBJ whole genome shotgun (WGS) entry which is preliminary data.</text>
</comment>
<dbReference type="STRING" id="1962155.B1813_21340"/>
<name>A0A1V8ZX82_SACPI</name>
<keyword evidence="1" id="KW-1133">Transmembrane helix</keyword>
<keyword evidence="1" id="KW-0472">Membrane</keyword>
<keyword evidence="3" id="KW-1185">Reference proteome</keyword>
<evidence type="ECO:0000313" key="2">
    <source>
        <dbReference type="EMBL" id="OQO89482.1"/>
    </source>
</evidence>
<feature type="transmembrane region" description="Helical" evidence="1">
    <location>
        <begin position="41"/>
        <end position="58"/>
    </location>
</feature>
<feature type="transmembrane region" description="Helical" evidence="1">
    <location>
        <begin position="64"/>
        <end position="80"/>
    </location>
</feature>
<reference evidence="2 3" key="1">
    <citation type="submission" date="2017-02" db="EMBL/GenBank/DDBJ databases">
        <title>Draft genome of Saccharomonospora sp. 154.</title>
        <authorList>
            <person name="Alonso-Carmona G.S."/>
            <person name="De La Haba R."/>
            <person name="Vera-Gargallo B."/>
            <person name="Sandoval-Trujillo A.H."/>
            <person name="Ramirez-Duran N."/>
            <person name="Ventosa A."/>
        </authorList>
    </citation>
    <scope>NUCLEOTIDE SEQUENCE [LARGE SCALE GENOMIC DNA]</scope>
    <source>
        <strain evidence="2 3">LRS4.154</strain>
    </source>
</reference>
<sequence length="117" mass="12416">MTATPPTTPPVPHGDQDVDFDELARKIVAVAGLRRPRVHRAVVVTLGVLTALCLLATATRLSPAPLIPLPGLGVAAYGAWRWRSAGDDRRRVAAMTVVAVAVAVSLWAMSFVARNLL</sequence>
<proteinExistence type="predicted"/>
<feature type="transmembrane region" description="Helical" evidence="1">
    <location>
        <begin position="92"/>
        <end position="113"/>
    </location>
</feature>
<dbReference type="RefSeq" id="WP_081194968.1">
    <property type="nucleotide sequence ID" value="NZ_MWIH01000009.1"/>
</dbReference>
<dbReference type="AlphaFoldDB" id="A0A1V8ZX82"/>
<evidence type="ECO:0000256" key="1">
    <source>
        <dbReference type="SAM" id="Phobius"/>
    </source>
</evidence>
<keyword evidence="1" id="KW-0812">Transmembrane</keyword>
<organism evidence="2 3">
    <name type="scientific">Saccharomonospora piscinae</name>
    <dbReference type="NCBI Taxonomy" id="687388"/>
    <lineage>
        <taxon>Bacteria</taxon>
        <taxon>Bacillati</taxon>
        <taxon>Actinomycetota</taxon>
        <taxon>Actinomycetes</taxon>
        <taxon>Pseudonocardiales</taxon>
        <taxon>Pseudonocardiaceae</taxon>
        <taxon>Saccharomonospora</taxon>
    </lineage>
</organism>
<dbReference type="EMBL" id="MWIH01000009">
    <property type="protein sequence ID" value="OQO89482.1"/>
    <property type="molecule type" value="Genomic_DNA"/>
</dbReference>